<keyword evidence="2" id="KW-0732">Signal</keyword>
<accession>A0ABT5CBW8</accession>
<proteinExistence type="predicted"/>
<evidence type="ECO:0000256" key="2">
    <source>
        <dbReference type="SAM" id="SignalP"/>
    </source>
</evidence>
<dbReference type="Proteomes" id="UP001217485">
    <property type="component" value="Unassembled WGS sequence"/>
</dbReference>
<feature type="region of interest" description="Disordered" evidence="1">
    <location>
        <begin position="141"/>
        <end position="239"/>
    </location>
</feature>
<dbReference type="PROSITE" id="PS51257">
    <property type="entry name" value="PROKAR_LIPOPROTEIN"/>
    <property type="match status" value="1"/>
</dbReference>
<feature type="chain" id="PRO_5046980356" evidence="2">
    <location>
        <begin position="22"/>
        <end position="239"/>
    </location>
</feature>
<dbReference type="EMBL" id="JAQNDK010000005">
    <property type="protein sequence ID" value="MDC0683923.1"/>
    <property type="molecule type" value="Genomic_DNA"/>
</dbReference>
<name>A0ABT5CBW8_9BACT</name>
<evidence type="ECO:0000256" key="1">
    <source>
        <dbReference type="SAM" id="MobiDB-lite"/>
    </source>
</evidence>
<feature type="compositionally biased region" description="Gly residues" evidence="1">
    <location>
        <begin position="189"/>
        <end position="239"/>
    </location>
</feature>
<evidence type="ECO:0000313" key="3">
    <source>
        <dbReference type="EMBL" id="MDC0683923.1"/>
    </source>
</evidence>
<gene>
    <name evidence="3" type="ORF">POL72_39730</name>
</gene>
<protein>
    <submittedName>
        <fullName evidence="3">Uncharacterized protein</fullName>
    </submittedName>
</protein>
<evidence type="ECO:0000313" key="4">
    <source>
        <dbReference type="Proteomes" id="UP001217485"/>
    </source>
</evidence>
<feature type="signal peptide" evidence="2">
    <location>
        <begin position="1"/>
        <end position="21"/>
    </location>
</feature>
<dbReference type="RefSeq" id="WP_272102073.1">
    <property type="nucleotide sequence ID" value="NZ_JAQNDK010000005.1"/>
</dbReference>
<organism evidence="3 4">
    <name type="scientific">Sorangium atrum</name>
    <dbReference type="NCBI Taxonomy" id="2995308"/>
    <lineage>
        <taxon>Bacteria</taxon>
        <taxon>Pseudomonadati</taxon>
        <taxon>Myxococcota</taxon>
        <taxon>Polyangia</taxon>
        <taxon>Polyangiales</taxon>
        <taxon>Polyangiaceae</taxon>
        <taxon>Sorangium</taxon>
    </lineage>
</organism>
<sequence length="239" mass="23118">MLRLTEPALLLVVLGASSLLAGCGPQIGDPCTSSLDCVQAEQQLLCDGTQPGGYCTVFNCDPDGCSGSSVCVAFNPVIDPACSELENVRWPRFERTFCMATCDEDDDCRRGYSCVALGKIQDAAGIAPGERNAAIVDARPEGSKACLPNPPSASSAASEPPGGVESEPGVCRAAPEQDEWPPYTPDASGAGGAGGAGGSGGAGGAGGSEGEGGGSRGEGGAGGSGGADGSGGAGGSGGG</sequence>
<keyword evidence="4" id="KW-1185">Reference proteome</keyword>
<comment type="caution">
    <text evidence="3">The sequence shown here is derived from an EMBL/GenBank/DDBJ whole genome shotgun (WGS) entry which is preliminary data.</text>
</comment>
<feature type="compositionally biased region" description="Low complexity" evidence="1">
    <location>
        <begin position="152"/>
        <end position="161"/>
    </location>
</feature>
<reference evidence="3 4" key="1">
    <citation type="submission" date="2023-01" db="EMBL/GenBank/DDBJ databases">
        <title>Minimal conservation of predation-associated metabolite biosynthetic gene clusters underscores biosynthetic potential of Myxococcota including descriptions for ten novel species: Archangium lansinium sp. nov., Myxococcus landrumus sp. nov., Nannocystis bai.</title>
        <authorList>
            <person name="Ahearne A."/>
            <person name="Stevens C."/>
            <person name="Dowd S."/>
        </authorList>
    </citation>
    <scope>NUCLEOTIDE SEQUENCE [LARGE SCALE GENOMIC DNA]</scope>
    <source>
        <strain evidence="3 4">WIWO2</strain>
    </source>
</reference>